<gene>
    <name evidence="2" type="ORF">DES35_10151</name>
</gene>
<dbReference type="AlphaFoldDB" id="A0A369A6K9"/>
<dbReference type="PANTHER" id="PTHR45431">
    <property type="entry name" value="RHODANESE-LIKE DOMAIN-CONTAINING PROTEIN 15, CHLOROPLASTIC"/>
    <property type="match status" value="1"/>
</dbReference>
<dbReference type="CDD" id="cd00158">
    <property type="entry name" value="RHOD"/>
    <property type="match status" value="1"/>
</dbReference>
<dbReference type="InterPro" id="IPR001307">
    <property type="entry name" value="Thiosulphate_STrfase_CS"/>
</dbReference>
<dbReference type="InterPro" id="IPR001763">
    <property type="entry name" value="Rhodanese-like_dom"/>
</dbReference>
<keyword evidence="2" id="KW-0808">Transferase</keyword>
<reference evidence="2 3" key="1">
    <citation type="submission" date="2018-07" db="EMBL/GenBank/DDBJ databases">
        <title>Genomic Encyclopedia of Type Strains, Phase IV (KMG-IV): sequencing the most valuable type-strain genomes for metagenomic binning, comparative biology and taxonomic classification.</title>
        <authorList>
            <person name="Goeker M."/>
        </authorList>
    </citation>
    <scope>NUCLEOTIDE SEQUENCE [LARGE SCALE GENOMIC DNA]</scope>
    <source>
        <strain evidence="2 3">DSM 21410</strain>
    </source>
</reference>
<dbReference type="Proteomes" id="UP000253517">
    <property type="component" value="Unassembled WGS sequence"/>
</dbReference>
<dbReference type="SMART" id="SM00450">
    <property type="entry name" value="RHOD"/>
    <property type="match status" value="1"/>
</dbReference>
<dbReference type="Gene3D" id="3.40.250.10">
    <property type="entry name" value="Rhodanese-like domain"/>
    <property type="match status" value="1"/>
</dbReference>
<name>A0A369A6K9_9FLAO</name>
<feature type="domain" description="Rhodanese" evidence="1">
    <location>
        <begin position="39"/>
        <end position="122"/>
    </location>
</feature>
<protein>
    <submittedName>
        <fullName evidence="2">Rhodanese-related sulfurtransferase</fullName>
    </submittedName>
</protein>
<dbReference type="PROSITE" id="PS00380">
    <property type="entry name" value="RHODANESE_1"/>
    <property type="match status" value="1"/>
</dbReference>
<dbReference type="PANTHER" id="PTHR45431:SF3">
    <property type="entry name" value="RHODANESE-LIKE DOMAIN-CONTAINING PROTEIN 15, CHLOROPLASTIC"/>
    <property type="match status" value="1"/>
</dbReference>
<dbReference type="InterPro" id="IPR036873">
    <property type="entry name" value="Rhodanese-like_dom_sf"/>
</dbReference>
<dbReference type="EMBL" id="QPJS01000001">
    <property type="protein sequence ID" value="RCX04781.1"/>
    <property type="molecule type" value="Genomic_DNA"/>
</dbReference>
<dbReference type="SUPFAM" id="SSF52821">
    <property type="entry name" value="Rhodanese/Cell cycle control phosphatase"/>
    <property type="match status" value="1"/>
</dbReference>
<organism evidence="2 3">
    <name type="scientific">Schleiferia thermophila</name>
    <dbReference type="NCBI Taxonomy" id="884107"/>
    <lineage>
        <taxon>Bacteria</taxon>
        <taxon>Pseudomonadati</taxon>
        <taxon>Bacteroidota</taxon>
        <taxon>Flavobacteriia</taxon>
        <taxon>Flavobacteriales</taxon>
        <taxon>Schleiferiaceae</taxon>
        <taxon>Schleiferia</taxon>
    </lineage>
</organism>
<evidence type="ECO:0000313" key="3">
    <source>
        <dbReference type="Proteomes" id="UP000253517"/>
    </source>
</evidence>
<dbReference type="RefSeq" id="WP_114365501.1">
    <property type="nucleotide sequence ID" value="NZ_BHZF01000001.1"/>
</dbReference>
<sequence>MRAYYKSLFFSLWILGCTSVTEPGEVYVLDKSKFDKIRQSPNVLILDVRTLDEYKAGHIPGAVNIDFYSDDFEQKVKQIRGYDSVLVYCASGRRSTASIDVLKKAGFSYIGNLDGGYNKWSRR</sequence>
<evidence type="ECO:0000313" key="2">
    <source>
        <dbReference type="EMBL" id="RCX04781.1"/>
    </source>
</evidence>
<evidence type="ECO:0000259" key="1">
    <source>
        <dbReference type="PROSITE" id="PS50206"/>
    </source>
</evidence>
<dbReference type="PROSITE" id="PS51257">
    <property type="entry name" value="PROKAR_LIPOPROTEIN"/>
    <property type="match status" value="1"/>
</dbReference>
<keyword evidence="3" id="KW-1185">Reference proteome</keyword>
<dbReference type="Pfam" id="PF00581">
    <property type="entry name" value="Rhodanese"/>
    <property type="match status" value="1"/>
</dbReference>
<accession>A0A369A6K9</accession>
<comment type="caution">
    <text evidence="2">The sequence shown here is derived from an EMBL/GenBank/DDBJ whole genome shotgun (WGS) entry which is preliminary data.</text>
</comment>
<dbReference type="InterPro" id="IPR052367">
    <property type="entry name" value="Thiosulfate_ST/Rhodanese-like"/>
</dbReference>
<proteinExistence type="predicted"/>
<dbReference type="PROSITE" id="PS50206">
    <property type="entry name" value="RHODANESE_3"/>
    <property type="match status" value="1"/>
</dbReference>
<dbReference type="GO" id="GO:0004792">
    <property type="term" value="F:thiosulfate-cyanide sulfurtransferase activity"/>
    <property type="evidence" value="ECO:0007669"/>
    <property type="project" value="InterPro"/>
</dbReference>